<comment type="caution">
    <text evidence="1">The sequence shown here is derived from an EMBL/GenBank/DDBJ whole genome shotgun (WGS) entry which is preliminary data.</text>
</comment>
<dbReference type="OrthoDB" id="3758478at2759"/>
<keyword evidence="2" id="KW-1185">Reference proteome</keyword>
<dbReference type="EMBL" id="PUHP01002458">
    <property type="protein sequence ID" value="TQN64369.1"/>
    <property type="molecule type" value="Genomic_DNA"/>
</dbReference>
<protein>
    <recommendedName>
        <fullName evidence="3">SnoaL-like domain-containing protein</fullName>
    </recommendedName>
</protein>
<accession>A0A5Q4BCS3</accession>
<name>A0A5Q4BCS3_9PEZI</name>
<evidence type="ECO:0008006" key="3">
    <source>
        <dbReference type="Google" id="ProtNLM"/>
    </source>
</evidence>
<evidence type="ECO:0000313" key="1">
    <source>
        <dbReference type="EMBL" id="TQN64369.1"/>
    </source>
</evidence>
<reference evidence="1 2" key="1">
    <citation type="journal article" date="2019" name="Sci. Rep.">
        <title>Colletotrichum shisoi sp. nov., an anthracnose pathogen of Perilla frutescens in Japan: molecular phylogenetic, morphological and genomic evidence.</title>
        <authorList>
            <person name="Gan P."/>
            <person name="Tsushima A."/>
            <person name="Hiroyama R."/>
            <person name="Narusaka M."/>
            <person name="Takano Y."/>
            <person name="Narusaka Y."/>
            <person name="Kawaradani M."/>
            <person name="Damm U."/>
            <person name="Shirasu K."/>
        </authorList>
    </citation>
    <scope>NUCLEOTIDE SEQUENCE [LARGE SCALE GENOMIC DNA]</scope>
    <source>
        <strain evidence="1 2">PG-2018a</strain>
    </source>
</reference>
<dbReference type="AlphaFoldDB" id="A0A5Q4BCS3"/>
<gene>
    <name evidence="1" type="ORF">CSHISOI_11052</name>
</gene>
<sequence>MATTHFSSDIRKSIKATVESFLAAYEEGAAHNDASIINRNVTADCTRHLFPSSVPKALGLPADFSIDNAAFQEVFAKDIKFLKFHNRVMSNLVIDSEERRAAFTGVSEVFVVNSGESYPFECSFVLYLTEDGSKIRKVVEFLDKDGMMKIATASKEA</sequence>
<organism evidence="1 2">
    <name type="scientific">Colletotrichum shisoi</name>
    <dbReference type="NCBI Taxonomy" id="2078593"/>
    <lineage>
        <taxon>Eukaryota</taxon>
        <taxon>Fungi</taxon>
        <taxon>Dikarya</taxon>
        <taxon>Ascomycota</taxon>
        <taxon>Pezizomycotina</taxon>
        <taxon>Sordariomycetes</taxon>
        <taxon>Hypocreomycetidae</taxon>
        <taxon>Glomerellales</taxon>
        <taxon>Glomerellaceae</taxon>
        <taxon>Colletotrichum</taxon>
        <taxon>Colletotrichum destructivum species complex</taxon>
    </lineage>
</organism>
<proteinExistence type="predicted"/>
<dbReference type="InterPro" id="IPR032710">
    <property type="entry name" value="NTF2-like_dom_sf"/>
</dbReference>
<evidence type="ECO:0000313" key="2">
    <source>
        <dbReference type="Proteomes" id="UP000326340"/>
    </source>
</evidence>
<dbReference type="Proteomes" id="UP000326340">
    <property type="component" value="Unassembled WGS sequence"/>
</dbReference>
<dbReference type="SUPFAM" id="SSF54427">
    <property type="entry name" value="NTF2-like"/>
    <property type="match status" value="1"/>
</dbReference>